<gene>
    <name evidence="13" type="ORF">UFOPK2837_00167</name>
    <name evidence="14" type="ORF">UFOPK4065_00221</name>
    <name evidence="15" type="ORF">UFOPK4319_00353</name>
</gene>
<dbReference type="InterPro" id="IPR051789">
    <property type="entry name" value="Bact_Polyamine_Transport"/>
</dbReference>
<dbReference type="CDD" id="cd06261">
    <property type="entry name" value="TM_PBP2"/>
    <property type="match status" value="1"/>
</dbReference>
<accession>A0A6J7PEG3</accession>
<sequence length="271" mass="29379">MRQRAWSVSNLPIIRPMGISSLIFLYLPLITVLIFAFNKSEDATTWGGFSTRWFSTILENTDLIRSAKVSLSIAVPCALIAAMIAAGLAIGMGRATGAVQNVLRALVNAPLVLPEIVTSVGTLAFFSQVGIPLRYGSLLFAHVVMCVPFAFLPIRSRLRDFDENIFEAARDLGASSFRVMTKISIPLLVPALLSSGLLSFIISMDDFLTSLFVSGPETTTLPIYIFGLLKLGASPEVNVIAALLLIIPTLGLLVGITWTATRRRSNEARHQ</sequence>
<dbReference type="EMBL" id="CAFBPE010000008">
    <property type="protein sequence ID" value="CAB5000274.1"/>
    <property type="molecule type" value="Genomic_DNA"/>
</dbReference>
<evidence type="ECO:0000256" key="10">
    <source>
        <dbReference type="ARBA" id="ARBA00039580"/>
    </source>
</evidence>
<dbReference type="GO" id="GO:0055085">
    <property type="term" value="P:transmembrane transport"/>
    <property type="evidence" value="ECO:0007669"/>
    <property type="project" value="InterPro"/>
</dbReference>
<evidence type="ECO:0000256" key="6">
    <source>
        <dbReference type="ARBA" id="ARBA00022692"/>
    </source>
</evidence>
<evidence type="ECO:0000256" key="9">
    <source>
        <dbReference type="ARBA" id="ARBA00037216"/>
    </source>
</evidence>
<evidence type="ECO:0000256" key="4">
    <source>
        <dbReference type="ARBA" id="ARBA00022475"/>
    </source>
</evidence>
<dbReference type="InterPro" id="IPR000515">
    <property type="entry name" value="MetI-like"/>
</dbReference>
<name>A0A6J7PEG3_9ZZZZ</name>
<evidence type="ECO:0000256" key="7">
    <source>
        <dbReference type="ARBA" id="ARBA00022989"/>
    </source>
</evidence>
<proteinExistence type="inferred from homology"/>
<comment type="subcellular location">
    <subcellularLocation>
        <location evidence="1">Cell inner membrane</location>
        <topology evidence="1">Multi-pass membrane protein</topology>
    </subcellularLocation>
</comment>
<evidence type="ECO:0000313" key="13">
    <source>
        <dbReference type="EMBL" id="CAB4743688.1"/>
    </source>
</evidence>
<protein>
    <recommendedName>
        <fullName evidence="10">Spermidine/putrescine transport system permease protein PotC</fullName>
    </recommendedName>
</protein>
<dbReference type="EMBL" id="CAEZZF010000005">
    <property type="protein sequence ID" value="CAB4743688.1"/>
    <property type="molecule type" value="Genomic_DNA"/>
</dbReference>
<dbReference type="PANTHER" id="PTHR43848">
    <property type="entry name" value="PUTRESCINE TRANSPORT SYSTEM PERMEASE PROTEIN POTI"/>
    <property type="match status" value="1"/>
</dbReference>
<keyword evidence="7 11" id="KW-1133">Transmembrane helix</keyword>
<evidence type="ECO:0000256" key="5">
    <source>
        <dbReference type="ARBA" id="ARBA00022519"/>
    </source>
</evidence>
<dbReference type="PANTHER" id="PTHR43848:SF5">
    <property type="entry name" value="SPERMIDINE_PUTRESCINE TRANSPORT SYSTEM PERMEASE PROTEIN POTC"/>
    <property type="match status" value="1"/>
</dbReference>
<reference evidence="14" key="1">
    <citation type="submission" date="2020-05" db="EMBL/GenBank/DDBJ databases">
        <authorList>
            <person name="Chiriac C."/>
            <person name="Salcher M."/>
            <person name="Ghai R."/>
            <person name="Kavagutti S V."/>
        </authorList>
    </citation>
    <scope>NUCLEOTIDE SEQUENCE</scope>
</reference>
<dbReference type="AlphaFoldDB" id="A0A6J7PEG3"/>
<evidence type="ECO:0000313" key="14">
    <source>
        <dbReference type="EMBL" id="CAB5000274.1"/>
    </source>
</evidence>
<dbReference type="PROSITE" id="PS50928">
    <property type="entry name" value="ABC_TM1"/>
    <property type="match status" value="1"/>
</dbReference>
<keyword evidence="8 11" id="KW-0472">Membrane</keyword>
<feature type="transmembrane region" description="Helical" evidence="11">
    <location>
        <begin position="133"/>
        <end position="152"/>
    </location>
</feature>
<feature type="transmembrane region" description="Helical" evidence="11">
    <location>
        <begin position="185"/>
        <end position="204"/>
    </location>
</feature>
<comment type="similarity">
    <text evidence="2">Belongs to the binding-protein-dependent transport system permease family. CysTW subfamily.</text>
</comment>
<keyword evidence="6 11" id="KW-0812">Transmembrane</keyword>
<evidence type="ECO:0000256" key="11">
    <source>
        <dbReference type="SAM" id="Phobius"/>
    </source>
</evidence>
<dbReference type="EMBL" id="CAFBQN010000013">
    <property type="protein sequence ID" value="CAB5054822.1"/>
    <property type="molecule type" value="Genomic_DNA"/>
</dbReference>
<feature type="transmembrane region" description="Helical" evidence="11">
    <location>
        <begin position="73"/>
        <end position="93"/>
    </location>
</feature>
<dbReference type="InterPro" id="IPR035906">
    <property type="entry name" value="MetI-like_sf"/>
</dbReference>
<feature type="transmembrane region" description="Helical" evidence="11">
    <location>
        <begin position="12"/>
        <end position="37"/>
    </location>
</feature>
<evidence type="ECO:0000256" key="3">
    <source>
        <dbReference type="ARBA" id="ARBA00022448"/>
    </source>
</evidence>
<dbReference type="SUPFAM" id="SSF161098">
    <property type="entry name" value="MetI-like"/>
    <property type="match status" value="1"/>
</dbReference>
<evidence type="ECO:0000256" key="8">
    <source>
        <dbReference type="ARBA" id="ARBA00023136"/>
    </source>
</evidence>
<evidence type="ECO:0000256" key="1">
    <source>
        <dbReference type="ARBA" id="ARBA00004429"/>
    </source>
</evidence>
<keyword evidence="4" id="KW-1003">Cell membrane</keyword>
<comment type="function">
    <text evidence="9">Required for the activity of the bacterial periplasmic transport system of putrescine and spermidine.</text>
</comment>
<keyword evidence="3" id="KW-0813">Transport</keyword>
<evidence type="ECO:0000313" key="15">
    <source>
        <dbReference type="EMBL" id="CAB5054822.1"/>
    </source>
</evidence>
<dbReference type="Pfam" id="PF00528">
    <property type="entry name" value="BPD_transp_1"/>
    <property type="match status" value="1"/>
</dbReference>
<feature type="domain" description="ABC transmembrane type-1" evidence="12">
    <location>
        <begin position="67"/>
        <end position="258"/>
    </location>
</feature>
<keyword evidence="5" id="KW-0997">Cell inner membrane</keyword>
<feature type="transmembrane region" description="Helical" evidence="11">
    <location>
        <begin position="239"/>
        <end position="261"/>
    </location>
</feature>
<feature type="transmembrane region" description="Helical" evidence="11">
    <location>
        <begin position="105"/>
        <end position="127"/>
    </location>
</feature>
<evidence type="ECO:0000256" key="2">
    <source>
        <dbReference type="ARBA" id="ARBA00007069"/>
    </source>
</evidence>
<evidence type="ECO:0000259" key="12">
    <source>
        <dbReference type="PROSITE" id="PS50928"/>
    </source>
</evidence>
<dbReference type="GO" id="GO:0005886">
    <property type="term" value="C:plasma membrane"/>
    <property type="evidence" value="ECO:0007669"/>
    <property type="project" value="UniProtKB-SubCell"/>
</dbReference>
<dbReference type="Gene3D" id="1.10.3720.10">
    <property type="entry name" value="MetI-like"/>
    <property type="match status" value="1"/>
</dbReference>
<organism evidence="14">
    <name type="scientific">freshwater metagenome</name>
    <dbReference type="NCBI Taxonomy" id="449393"/>
    <lineage>
        <taxon>unclassified sequences</taxon>
        <taxon>metagenomes</taxon>
        <taxon>ecological metagenomes</taxon>
    </lineage>
</organism>